<dbReference type="OrthoDB" id="3699892at2"/>
<evidence type="ECO:0000313" key="2">
    <source>
        <dbReference type="Proteomes" id="UP000241118"/>
    </source>
</evidence>
<sequence>MDHYRQALTLFQGLGDEVGVVGTLDHLADPCAALGRHDEARDAWHEALRLYRRQGRDADAERVQSRLDALP</sequence>
<dbReference type="Gene3D" id="1.25.40.10">
    <property type="entry name" value="Tetratricopeptide repeat domain"/>
    <property type="match status" value="1"/>
</dbReference>
<name>A0A2P8IBT8_SACCR</name>
<dbReference type="SUPFAM" id="SSF48452">
    <property type="entry name" value="TPR-like"/>
    <property type="match status" value="1"/>
</dbReference>
<proteinExistence type="predicted"/>
<evidence type="ECO:0000313" key="1">
    <source>
        <dbReference type="EMBL" id="PSL55932.1"/>
    </source>
</evidence>
<dbReference type="InterPro" id="IPR011990">
    <property type="entry name" value="TPR-like_helical_dom_sf"/>
</dbReference>
<reference evidence="1 2" key="1">
    <citation type="submission" date="2018-03" db="EMBL/GenBank/DDBJ databases">
        <title>Genomic Encyclopedia of Type Strains, Phase III (KMG-III): the genomes of soil and plant-associated and newly described type strains.</title>
        <authorList>
            <person name="Whitman W."/>
        </authorList>
    </citation>
    <scope>NUCLEOTIDE SEQUENCE [LARGE SCALE GENOMIC DNA]</scope>
    <source>
        <strain evidence="1 2">CGMCC 4.7097</strain>
    </source>
</reference>
<comment type="caution">
    <text evidence="1">The sequence shown here is derived from an EMBL/GenBank/DDBJ whole genome shotgun (WGS) entry which is preliminary data.</text>
</comment>
<keyword evidence="2" id="KW-1185">Reference proteome</keyword>
<dbReference type="RefSeq" id="WP_106615639.1">
    <property type="nucleotide sequence ID" value="NZ_PYAX01000004.1"/>
</dbReference>
<dbReference type="AlphaFoldDB" id="A0A2P8IBT8"/>
<dbReference type="EMBL" id="PYAX01000004">
    <property type="protein sequence ID" value="PSL55932.1"/>
    <property type="molecule type" value="Genomic_DNA"/>
</dbReference>
<protein>
    <recommendedName>
        <fullName evidence="3">Tetratricopeptide repeat protein</fullName>
    </recommendedName>
</protein>
<dbReference type="Proteomes" id="UP000241118">
    <property type="component" value="Unassembled WGS sequence"/>
</dbReference>
<evidence type="ECO:0008006" key="3">
    <source>
        <dbReference type="Google" id="ProtNLM"/>
    </source>
</evidence>
<gene>
    <name evidence="1" type="ORF">B0I31_104223</name>
</gene>
<accession>A0A2P8IBT8</accession>
<organism evidence="1 2">
    <name type="scientific">Saccharothrix carnea</name>
    <dbReference type="NCBI Taxonomy" id="1280637"/>
    <lineage>
        <taxon>Bacteria</taxon>
        <taxon>Bacillati</taxon>
        <taxon>Actinomycetota</taxon>
        <taxon>Actinomycetes</taxon>
        <taxon>Pseudonocardiales</taxon>
        <taxon>Pseudonocardiaceae</taxon>
        <taxon>Saccharothrix</taxon>
    </lineage>
</organism>